<dbReference type="InterPro" id="IPR017452">
    <property type="entry name" value="GPCR_Rhodpsn_7TM"/>
</dbReference>
<evidence type="ECO:0000256" key="7">
    <source>
        <dbReference type="SAM" id="Phobius"/>
    </source>
</evidence>
<dbReference type="InterPro" id="IPR052954">
    <property type="entry name" value="GPCR-Ligand_Int"/>
</dbReference>
<dbReference type="GO" id="GO:0016020">
    <property type="term" value="C:membrane"/>
    <property type="evidence" value="ECO:0007669"/>
    <property type="project" value="UniProtKB-SubCell"/>
</dbReference>
<feature type="transmembrane region" description="Helical" evidence="7">
    <location>
        <begin position="136"/>
        <end position="156"/>
    </location>
</feature>
<reference evidence="9" key="2">
    <citation type="submission" date="2022-10" db="EMBL/GenBank/DDBJ databases">
        <authorList>
            <consortium name="ENA_rothamsted_submissions"/>
            <consortium name="culmorum"/>
            <person name="King R."/>
        </authorList>
    </citation>
    <scope>NUCLEOTIDE SEQUENCE</scope>
</reference>
<name>A0A9N9SLI3_PHACE</name>
<dbReference type="PROSITE" id="PS50262">
    <property type="entry name" value="G_PROTEIN_RECEP_F1_2"/>
    <property type="match status" value="1"/>
</dbReference>
<dbReference type="Pfam" id="PF10324">
    <property type="entry name" value="7TM_GPCR_Srw"/>
    <property type="match status" value="1"/>
</dbReference>
<dbReference type="Pfam" id="PF00001">
    <property type="entry name" value="7tm_1"/>
    <property type="match status" value="1"/>
</dbReference>
<dbReference type="InterPro" id="IPR000276">
    <property type="entry name" value="GPCR_Rhodpsn"/>
</dbReference>
<keyword evidence="3 6" id="KW-0812">Transmembrane</keyword>
<feature type="transmembrane region" description="Helical" evidence="7">
    <location>
        <begin position="94"/>
        <end position="115"/>
    </location>
</feature>
<comment type="similarity">
    <text evidence="2 6">Belongs to the G-protein coupled receptor 1 family.</text>
</comment>
<keyword evidence="6" id="KW-0675">Receptor</keyword>
<reference evidence="9" key="1">
    <citation type="submission" date="2022-01" db="EMBL/GenBank/DDBJ databases">
        <authorList>
            <person name="King R."/>
        </authorList>
    </citation>
    <scope>NUCLEOTIDE SEQUENCE</scope>
</reference>
<keyword evidence="6" id="KW-0297">G-protein coupled receptor</keyword>
<feature type="transmembrane region" description="Helical" evidence="7">
    <location>
        <begin position="54"/>
        <end position="74"/>
    </location>
</feature>
<evidence type="ECO:0000256" key="3">
    <source>
        <dbReference type="ARBA" id="ARBA00022692"/>
    </source>
</evidence>
<dbReference type="CDD" id="cd14978">
    <property type="entry name" value="7tmA_FMRFamide_R-like"/>
    <property type="match status" value="1"/>
</dbReference>
<dbReference type="PRINTS" id="PR00237">
    <property type="entry name" value="GPCRRHODOPSN"/>
</dbReference>
<feature type="domain" description="G-protein coupled receptors family 1 profile" evidence="8">
    <location>
        <begin position="34"/>
        <end position="398"/>
    </location>
</feature>
<dbReference type="PANTHER" id="PTHR46641:SF22">
    <property type="entry name" value="PROCTOLIN RECEPTOR, ISOFORM A"/>
    <property type="match status" value="1"/>
</dbReference>
<keyword evidence="4 7" id="KW-1133">Transmembrane helix</keyword>
<proteinExistence type="inferred from homology"/>
<evidence type="ECO:0000313" key="10">
    <source>
        <dbReference type="Proteomes" id="UP001153737"/>
    </source>
</evidence>
<evidence type="ECO:0000313" key="9">
    <source>
        <dbReference type="EMBL" id="CAG9824171.1"/>
    </source>
</evidence>
<dbReference type="GO" id="GO:0008528">
    <property type="term" value="F:G protein-coupled peptide receptor activity"/>
    <property type="evidence" value="ECO:0007669"/>
    <property type="project" value="InterPro"/>
</dbReference>
<feature type="transmembrane region" description="Helical" evidence="7">
    <location>
        <begin position="340"/>
        <end position="361"/>
    </location>
</feature>
<dbReference type="PANTHER" id="PTHR46641">
    <property type="entry name" value="FMRFAMIDE RECEPTOR-RELATED"/>
    <property type="match status" value="1"/>
</dbReference>
<feature type="transmembrane region" description="Helical" evidence="7">
    <location>
        <begin position="381"/>
        <end position="401"/>
    </location>
</feature>
<dbReference type="OrthoDB" id="10011262at2759"/>
<dbReference type="Gene3D" id="1.20.1070.10">
    <property type="entry name" value="Rhodopsin 7-helix transmembrane proteins"/>
    <property type="match status" value="2"/>
</dbReference>
<feature type="transmembrane region" description="Helical" evidence="7">
    <location>
        <begin position="22"/>
        <end position="42"/>
    </location>
</feature>
<dbReference type="InterPro" id="IPR019427">
    <property type="entry name" value="7TM_GPCR_serpentine_rcpt_Srw"/>
</dbReference>
<organism evidence="9 10">
    <name type="scientific">Phaedon cochleariae</name>
    <name type="common">Mustard beetle</name>
    <dbReference type="NCBI Taxonomy" id="80249"/>
    <lineage>
        <taxon>Eukaryota</taxon>
        <taxon>Metazoa</taxon>
        <taxon>Ecdysozoa</taxon>
        <taxon>Arthropoda</taxon>
        <taxon>Hexapoda</taxon>
        <taxon>Insecta</taxon>
        <taxon>Pterygota</taxon>
        <taxon>Neoptera</taxon>
        <taxon>Endopterygota</taxon>
        <taxon>Coleoptera</taxon>
        <taxon>Polyphaga</taxon>
        <taxon>Cucujiformia</taxon>
        <taxon>Chrysomeloidea</taxon>
        <taxon>Chrysomelidae</taxon>
        <taxon>Chrysomelinae</taxon>
        <taxon>Chrysomelini</taxon>
        <taxon>Phaedon</taxon>
    </lineage>
</organism>
<dbReference type="AlphaFoldDB" id="A0A9N9SLI3"/>
<evidence type="ECO:0000259" key="8">
    <source>
        <dbReference type="PROSITE" id="PS50262"/>
    </source>
</evidence>
<feature type="transmembrane region" description="Helical" evidence="7">
    <location>
        <begin position="285"/>
        <end position="313"/>
    </location>
</feature>
<keyword evidence="5 7" id="KW-0472">Membrane</keyword>
<dbReference type="EMBL" id="OU896714">
    <property type="protein sequence ID" value="CAG9824171.1"/>
    <property type="molecule type" value="Genomic_DNA"/>
</dbReference>
<gene>
    <name evidence="9" type="ORF">PHAECO_LOCUS12025</name>
</gene>
<comment type="subcellular location">
    <subcellularLocation>
        <location evidence="1">Membrane</location>
    </subcellularLocation>
</comment>
<dbReference type="PROSITE" id="PS00237">
    <property type="entry name" value="G_PROTEIN_RECEP_F1_1"/>
    <property type="match status" value="1"/>
</dbReference>
<dbReference type="SUPFAM" id="SSF81321">
    <property type="entry name" value="Family A G protein-coupled receptor-like"/>
    <property type="match status" value="1"/>
</dbReference>
<evidence type="ECO:0000256" key="6">
    <source>
        <dbReference type="RuleBase" id="RU000688"/>
    </source>
</evidence>
<keyword evidence="6" id="KW-0807">Transducer</keyword>
<keyword evidence="10" id="KW-1185">Reference proteome</keyword>
<accession>A0A9N9SLI3</accession>
<dbReference type="Proteomes" id="UP001153737">
    <property type="component" value="Chromosome 8"/>
</dbReference>
<sequence length="490" mass="56285">MDEAEMTSQAILDNSRFYVQKVLIPILLCLGVAGSIVTVMVLTRRRMRSSTNTYLSALAVADIIQLIFGFLLSFEHYNNIHDKKYELYWRFYGLTHWLCDAASATSAWLAVSFTVERYVAVCHPMKGKQFCTERRAKSVIVVVYVFCLLTTVSTAFEYQLTFREECLERCPSTSEARNESYFLDEYNIPRSVAKAAVEEAGVGSNCTVILFPLYFLRQSRPPPGLNATFDNHTSKRAVTDVNMSEDLSSDRNETSLENVTCCVQNLTIFVESTDLGKSKVYTDFIYWYSALFFGMIPLALIATFNCFLVRAVYLSQKIRRVMTNSQDNVSFANERRITTMLIGIVFIFIICNAPTASYLIYSHFHKPKNKVDENVTKILGNFFNLLLMLNAPCNFLIYCLLSRKFRSTFWKIFWQRRIKKAKLLEAETMLLSSMKSKDRFNPYRHGLMKRNASEYKTPRNLETQSLTSMPRSKSLMVRPMGKAKSSDLNV</sequence>
<evidence type="ECO:0000256" key="2">
    <source>
        <dbReference type="ARBA" id="ARBA00010663"/>
    </source>
</evidence>
<evidence type="ECO:0000256" key="5">
    <source>
        <dbReference type="ARBA" id="ARBA00023136"/>
    </source>
</evidence>
<evidence type="ECO:0000256" key="4">
    <source>
        <dbReference type="ARBA" id="ARBA00022989"/>
    </source>
</evidence>
<protein>
    <recommendedName>
        <fullName evidence="8">G-protein coupled receptors family 1 profile domain-containing protein</fullName>
    </recommendedName>
</protein>
<evidence type="ECO:0000256" key="1">
    <source>
        <dbReference type="ARBA" id="ARBA00004370"/>
    </source>
</evidence>